<dbReference type="Gene3D" id="2.60.450.10">
    <property type="entry name" value="Lipopolysaccharide (LPS) transport protein A like domain"/>
    <property type="match status" value="1"/>
</dbReference>
<evidence type="ECO:0000256" key="4">
    <source>
        <dbReference type="ARBA" id="ARBA00022989"/>
    </source>
</evidence>
<dbReference type="InterPro" id="IPR026265">
    <property type="entry name" value="LptC"/>
</dbReference>
<dbReference type="GO" id="GO:0030288">
    <property type="term" value="C:outer membrane-bounded periplasmic space"/>
    <property type="evidence" value="ECO:0007669"/>
    <property type="project" value="TreeGrafter"/>
</dbReference>
<dbReference type="InterPro" id="IPR052363">
    <property type="entry name" value="LPS_export_LptC"/>
</dbReference>
<dbReference type="Proteomes" id="UP000614424">
    <property type="component" value="Unassembled WGS sequence"/>
</dbReference>
<dbReference type="Pfam" id="PF06835">
    <property type="entry name" value="LptC"/>
    <property type="match status" value="1"/>
</dbReference>
<sequence length="140" mass="15718">MNGVTVTRSADGAPEAILSAERIKSGRWDENDYWFEAVDALLFEEGKLQAHVVSGEGYYDVSQEIVTLVEDVSVAVQNEYELSTQALRYLMPYKIMKTGADIIFKSQDITVQGTGMRYNFATGDYRVGGRVTFDLITEKR</sequence>
<dbReference type="GO" id="GO:0015221">
    <property type="term" value="F:lipopolysaccharide transmembrane transporter activity"/>
    <property type="evidence" value="ECO:0007669"/>
    <property type="project" value="InterPro"/>
</dbReference>
<dbReference type="PANTHER" id="PTHR37481:SF1">
    <property type="entry name" value="LIPOPOLYSACCHARIDE EXPORT SYSTEM PROTEIN LPTC"/>
    <property type="match status" value="1"/>
</dbReference>
<keyword evidence="4" id="KW-1133">Transmembrane helix</keyword>
<accession>A0A8J6NEH6</accession>
<evidence type="ECO:0000256" key="5">
    <source>
        <dbReference type="ARBA" id="ARBA00023136"/>
    </source>
</evidence>
<dbReference type="GO" id="GO:0017089">
    <property type="term" value="F:glycolipid transfer activity"/>
    <property type="evidence" value="ECO:0007669"/>
    <property type="project" value="TreeGrafter"/>
</dbReference>
<keyword evidence="2" id="KW-0997">Cell inner membrane</keyword>
<dbReference type="EMBL" id="JACNJZ010000085">
    <property type="protein sequence ID" value="MBC8317383.1"/>
    <property type="molecule type" value="Genomic_DNA"/>
</dbReference>
<evidence type="ECO:0000256" key="1">
    <source>
        <dbReference type="ARBA" id="ARBA00022475"/>
    </source>
</evidence>
<comment type="caution">
    <text evidence="6">The sequence shown here is derived from an EMBL/GenBank/DDBJ whole genome shotgun (WGS) entry which is preliminary data.</text>
</comment>
<reference evidence="6 7" key="1">
    <citation type="submission" date="2020-08" db="EMBL/GenBank/DDBJ databases">
        <title>Bridging the membrane lipid divide: bacteria of the FCB group superphylum have the potential to synthesize archaeal ether lipids.</title>
        <authorList>
            <person name="Villanueva L."/>
            <person name="Von Meijenfeldt F.A.B."/>
            <person name="Westbye A.B."/>
            <person name="Yadav S."/>
            <person name="Hopmans E.C."/>
            <person name="Dutilh B.E."/>
            <person name="Sinninghe Damste J.S."/>
        </authorList>
    </citation>
    <scope>NUCLEOTIDE SEQUENCE [LARGE SCALE GENOMIC DNA]</scope>
    <source>
        <strain evidence="6">NIOZ-UU47</strain>
    </source>
</reference>
<dbReference type="PANTHER" id="PTHR37481">
    <property type="entry name" value="LIPOPOLYSACCHARIDE EXPORT SYSTEM PROTEIN LPTC"/>
    <property type="match status" value="1"/>
</dbReference>
<name>A0A8J6NEH6_9BACT</name>
<evidence type="ECO:0000256" key="3">
    <source>
        <dbReference type="ARBA" id="ARBA00022692"/>
    </source>
</evidence>
<keyword evidence="3" id="KW-0812">Transmembrane</keyword>
<dbReference type="AlphaFoldDB" id="A0A8J6NEH6"/>
<evidence type="ECO:0000256" key="2">
    <source>
        <dbReference type="ARBA" id="ARBA00022519"/>
    </source>
</evidence>
<evidence type="ECO:0000313" key="6">
    <source>
        <dbReference type="EMBL" id="MBC8317383.1"/>
    </source>
</evidence>
<organism evidence="6 7">
    <name type="scientific">Candidatus Desulfobia pelagia</name>
    <dbReference type="NCBI Taxonomy" id="2841692"/>
    <lineage>
        <taxon>Bacteria</taxon>
        <taxon>Pseudomonadati</taxon>
        <taxon>Thermodesulfobacteriota</taxon>
        <taxon>Desulfobulbia</taxon>
        <taxon>Desulfobulbales</taxon>
        <taxon>Desulfobulbaceae</taxon>
        <taxon>Candidatus Desulfobia</taxon>
    </lineage>
</organism>
<dbReference type="InterPro" id="IPR010664">
    <property type="entry name" value="LipoPS_assembly_LptC-rel"/>
</dbReference>
<keyword evidence="1" id="KW-1003">Cell membrane</keyword>
<protein>
    <submittedName>
        <fullName evidence="6">LPS export ABC transporter periplasmic protein LptC</fullName>
    </submittedName>
</protein>
<keyword evidence="5" id="KW-0472">Membrane</keyword>
<dbReference type="GO" id="GO:0005886">
    <property type="term" value="C:plasma membrane"/>
    <property type="evidence" value="ECO:0007669"/>
    <property type="project" value="InterPro"/>
</dbReference>
<evidence type="ECO:0000313" key="7">
    <source>
        <dbReference type="Proteomes" id="UP000614424"/>
    </source>
</evidence>
<proteinExistence type="predicted"/>
<gene>
    <name evidence="6" type="primary">lptC</name>
    <name evidence="6" type="ORF">H8E41_05715</name>
</gene>
<dbReference type="NCBIfam" id="TIGR04409">
    <property type="entry name" value="LptC_YrbK"/>
    <property type="match status" value="1"/>
</dbReference>